<protein>
    <submittedName>
        <fullName evidence="2">Uncharacterized protein</fullName>
    </submittedName>
</protein>
<sequence length="100" mass="11530">QDTCDTSNSNKLSNESIEPCKSVAAKDMQQKMQNFFEQQKSVSKTDEKKKLERTTVTISNTDMNNRKKVEATHKQKASIPEQHMHEDDHTSMKTKNTEEL</sequence>
<evidence type="ECO:0000256" key="1">
    <source>
        <dbReference type="SAM" id="MobiDB-lite"/>
    </source>
</evidence>
<name>A0A0B6YW83_9EUPU</name>
<proteinExistence type="predicted"/>
<reference evidence="2" key="1">
    <citation type="submission" date="2014-12" db="EMBL/GenBank/DDBJ databases">
        <title>Insight into the proteome of Arion vulgaris.</title>
        <authorList>
            <person name="Aradska J."/>
            <person name="Bulat T."/>
            <person name="Smidak R."/>
            <person name="Sarate P."/>
            <person name="Gangsoo J."/>
            <person name="Sialana F."/>
            <person name="Bilban M."/>
            <person name="Lubec G."/>
        </authorList>
    </citation>
    <scope>NUCLEOTIDE SEQUENCE</scope>
    <source>
        <tissue evidence="2">Skin</tissue>
    </source>
</reference>
<feature type="compositionally biased region" description="Basic and acidic residues" evidence="1">
    <location>
        <begin position="64"/>
        <end position="73"/>
    </location>
</feature>
<feature type="non-terminal residue" evidence="2">
    <location>
        <position position="1"/>
    </location>
</feature>
<gene>
    <name evidence="2" type="primary">ORF39297</name>
</gene>
<feature type="region of interest" description="Disordered" evidence="1">
    <location>
        <begin position="59"/>
        <end position="100"/>
    </location>
</feature>
<feature type="compositionally biased region" description="Basic and acidic residues" evidence="1">
    <location>
        <begin position="82"/>
        <end position="100"/>
    </location>
</feature>
<dbReference type="EMBL" id="HACG01013537">
    <property type="protein sequence ID" value="CEK60402.1"/>
    <property type="molecule type" value="Transcribed_RNA"/>
</dbReference>
<dbReference type="AlphaFoldDB" id="A0A0B6YW83"/>
<accession>A0A0B6YW83</accession>
<feature type="non-terminal residue" evidence="2">
    <location>
        <position position="100"/>
    </location>
</feature>
<organism evidence="2">
    <name type="scientific">Arion vulgaris</name>
    <dbReference type="NCBI Taxonomy" id="1028688"/>
    <lineage>
        <taxon>Eukaryota</taxon>
        <taxon>Metazoa</taxon>
        <taxon>Spiralia</taxon>
        <taxon>Lophotrochozoa</taxon>
        <taxon>Mollusca</taxon>
        <taxon>Gastropoda</taxon>
        <taxon>Heterobranchia</taxon>
        <taxon>Euthyneura</taxon>
        <taxon>Panpulmonata</taxon>
        <taxon>Eupulmonata</taxon>
        <taxon>Stylommatophora</taxon>
        <taxon>Helicina</taxon>
        <taxon>Arionoidea</taxon>
        <taxon>Arionidae</taxon>
        <taxon>Arion</taxon>
    </lineage>
</organism>
<evidence type="ECO:0000313" key="2">
    <source>
        <dbReference type="EMBL" id="CEK60402.1"/>
    </source>
</evidence>